<feature type="transmembrane region" description="Helical" evidence="1">
    <location>
        <begin position="36"/>
        <end position="61"/>
    </location>
</feature>
<protein>
    <recommendedName>
        <fullName evidence="4">Permease of the major facilitator superfamily</fullName>
    </recommendedName>
</protein>
<keyword evidence="1" id="KW-0472">Membrane</keyword>
<feature type="transmembrane region" description="Helical" evidence="1">
    <location>
        <begin position="279"/>
        <end position="301"/>
    </location>
</feature>
<reference evidence="2 3" key="1">
    <citation type="journal article" date="2011" name="PLoS ONE">
        <title>The complete genome sequence of Thermoproteus tenax: a physiologically versatile member of the Crenarchaeota.</title>
        <authorList>
            <person name="Siebers B."/>
            <person name="Zaparty M."/>
            <person name="Raddatz G."/>
            <person name="Tjaden B."/>
            <person name="Albers S.V."/>
            <person name="Bell S.D."/>
            <person name="Blombach F."/>
            <person name="Kletzin A."/>
            <person name="Kyrpides N."/>
            <person name="Lanz C."/>
            <person name="Plagens A."/>
            <person name="Rampp M."/>
            <person name="Rosinus A."/>
            <person name="von Jan M."/>
            <person name="Makarova K.S."/>
            <person name="Klenk H.P."/>
            <person name="Schuster S.C."/>
            <person name="Hensel R."/>
        </authorList>
    </citation>
    <scope>NUCLEOTIDE SEQUENCE [LARGE SCALE GENOMIC DNA]</scope>
    <source>
        <strain evidence="3">ATCC 35583 / DSM 2078 / JCM 9277 / NBRC 100435 / Kra 1</strain>
    </source>
</reference>
<dbReference type="PATRIC" id="fig|768679.9.peg.289"/>
<dbReference type="PaxDb" id="768679-TTX_0273"/>
<organism evidence="2 3">
    <name type="scientific">Thermoproteus tenax (strain ATCC 35583 / DSM 2078 / JCM 9277 / NBRC 100435 / Kra 1)</name>
    <dbReference type="NCBI Taxonomy" id="768679"/>
    <lineage>
        <taxon>Archaea</taxon>
        <taxon>Thermoproteota</taxon>
        <taxon>Thermoprotei</taxon>
        <taxon>Thermoproteales</taxon>
        <taxon>Thermoproteaceae</taxon>
        <taxon>Thermoproteus</taxon>
    </lineage>
</organism>
<dbReference type="HOGENOM" id="CLU_716926_0_0_2"/>
<dbReference type="PANTHER" id="PTHR23520">
    <property type="entry name" value="TRANSPORTER, PUTATIVE (AFU_ORTHOLOGUE AFUA_3G04000)-RELATED"/>
    <property type="match status" value="1"/>
</dbReference>
<dbReference type="PANTHER" id="PTHR23520:SF5">
    <property type="entry name" value="TRANSPORTER, PUTATIVE (AFU_ORTHOLOGUE AFUA_3G04000)-RELATED"/>
    <property type="match status" value="1"/>
</dbReference>
<name>G4RN05_THETK</name>
<dbReference type="GeneID" id="11263282"/>
<dbReference type="KEGG" id="ttn:TTX_0273"/>
<feature type="transmembrane region" description="Helical" evidence="1">
    <location>
        <begin position="357"/>
        <end position="374"/>
    </location>
</feature>
<feature type="transmembrane region" description="Helical" evidence="1">
    <location>
        <begin position="68"/>
        <end position="86"/>
    </location>
</feature>
<keyword evidence="3" id="KW-1185">Reference proteome</keyword>
<dbReference type="RefSeq" id="WP_014126206.1">
    <property type="nucleotide sequence ID" value="NC_016070.1"/>
</dbReference>
<dbReference type="Proteomes" id="UP000002654">
    <property type="component" value="Chromosome"/>
</dbReference>
<keyword evidence="1" id="KW-1133">Transmembrane helix</keyword>
<feature type="transmembrane region" description="Helical" evidence="1">
    <location>
        <begin position="235"/>
        <end position="258"/>
    </location>
</feature>
<dbReference type="InterPro" id="IPR011701">
    <property type="entry name" value="MFS"/>
</dbReference>
<dbReference type="AlphaFoldDB" id="G4RN05"/>
<evidence type="ECO:0000256" key="1">
    <source>
        <dbReference type="SAM" id="Phobius"/>
    </source>
</evidence>
<dbReference type="eggNOG" id="arCOG00132">
    <property type="taxonomic scope" value="Archaea"/>
</dbReference>
<keyword evidence="1" id="KW-0812">Transmembrane</keyword>
<dbReference type="SUPFAM" id="SSF103473">
    <property type="entry name" value="MFS general substrate transporter"/>
    <property type="match status" value="1"/>
</dbReference>
<accession>G4RN05</accession>
<dbReference type="OrthoDB" id="28952at2157"/>
<evidence type="ECO:0008006" key="4">
    <source>
        <dbReference type="Google" id="ProtNLM"/>
    </source>
</evidence>
<dbReference type="EMBL" id="FN869859">
    <property type="protein sequence ID" value="CCC80949.1"/>
    <property type="molecule type" value="Genomic_DNA"/>
</dbReference>
<dbReference type="GO" id="GO:0022857">
    <property type="term" value="F:transmembrane transporter activity"/>
    <property type="evidence" value="ECO:0007669"/>
    <property type="project" value="InterPro"/>
</dbReference>
<dbReference type="InterPro" id="IPR036259">
    <property type="entry name" value="MFS_trans_sf"/>
</dbReference>
<gene>
    <name evidence="2" type="ordered locus">TTX_0273</name>
</gene>
<feature type="transmembrane region" description="Helical" evidence="1">
    <location>
        <begin position="12"/>
        <end position="30"/>
    </location>
</feature>
<dbReference type="STRING" id="768679.TTX_0273"/>
<dbReference type="Gene3D" id="1.20.1250.20">
    <property type="entry name" value="MFS general substrate transporter like domains"/>
    <property type="match status" value="2"/>
</dbReference>
<sequence length="382" mass="38898">MRRYQVAIGLERFLRNLATGYLAVVVPLYLKSLTGSALMAGVAVTVAGLISLGSSILYAALGDVVGHARGLAVSETAFAAALLVLGATKNPWAIAIALGLSGLGMLGPGATRGSFVPLIMALVRRNARGALERTRDLGAINFLSTAGGIVGSLLAGLLNLREALALFIGSVSAAALLVLLWLGRGETVRRINPLAGVAKRANTVWVYSLSQLLAGVGVGLSNSLLSLWMNVYLGVGKAAIGVIFALGNLAFSTASLFAHAFVRRLGMVKASAASRFASGALLAALPLAPNGAIFVVMYMLYNAMVGIGGTARSSFISGAAAEGSEATTPAVASISMRIAATPSAAAAGYLIDVGPPLLMPIAAAFIIAAGYVFLKLREEEGA</sequence>
<feature type="transmembrane region" description="Helical" evidence="1">
    <location>
        <begin position="137"/>
        <end position="158"/>
    </location>
</feature>
<feature type="transmembrane region" description="Helical" evidence="1">
    <location>
        <begin position="92"/>
        <end position="116"/>
    </location>
</feature>
<proteinExistence type="predicted"/>
<evidence type="ECO:0000313" key="3">
    <source>
        <dbReference type="Proteomes" id="UP000002654"/>
    </source>
</evidence>
<dbReference type="Pfam" id="PF07690">
    <property type="entry name" value="MFS_1"/>
    <property type="match status" value="1"/>
</dbReference>
<feature type="transmembrane region" description="Helical" evidence="1">
    <location>
        <begin position="204"/>
        <end position="229"/>
    </location>
</feature>
<evidence type="ECO:0000313" key="2">
    <source>
        <dbReference type="EMBL" id="CCC80949.1"/>
    </source>
</evidence>
<feature type="transmembrane region" description="Helical" evidence="1">
    <location>
        <begin position="164"/>
        <end position="183"/>
    </location>
</feature>